<evidence type="ECO:0000313" key="1">
    <source>
        <dbReference type="EMBL" id="PNF13588.1"/>
    </source>
</evidence>
<accession>A0A2J7PB88</accession>
<gene>
    <name evidence="1" type="ORF">B7P43_G18165</name>
</gene>
<dbReference type="EMBL" id="NEVH01027261">
    <property type="protein sequence ID" value="PNF13588.1"/>
    <property type="molecule type" value="Genomic_DNA"/>
</dbReference>
<protein>
    <recommendedName>
        <fullName evidence="3">Endonuclease/exonuclease/phosphatase domain-containing protein</fullName>
    </recommendedName>
</protein>
<dbReference type="AlphaFoldDB" id="A0A2J7PB88"/>
<proteinExistence type="predicted"/>
<evidence type="ECO:0008006" key="3">
    <source>
        <dbReference type="Google" id="ProtNLM"/>
    </source>
</evidence>
<comment type="caution">
    <text evidence="1">The sequence shown here is derived from an EMBL/GenBank/DDBJ whole genome shotgun (WGS) entry which is preliminary data.</text>
</comment>
<dbReference type="Proteomes" id="UP000235965">
    <property type="component" value="Unassembled WGS sequence"/>
</dbReference>
<evidence type="ECO:0000313" key="2">
    <source>
        <dbReference type="Proteomes" id="UP000235965"/>
    </source>
</evidence>
<organism evidence="1 2">
    <name type="scientific">Cryptotermes secundus</name>
    <dbReference type="NCBI Taxonomy" id="105785"/>
    <lineage>
        <taxon>Eukaryota</taxon>
        <taxon>Metazoa</taxon>
        <taxon>Ecdysozoa</taxon>
        <taxon>Arthropoda</taxon>
        <taxon>Hexapoda</taxon>
        <taxon>Insecta</taxon>
        <taxon>Pterygota</taxon>
        <taxon>Neoptera</taxon>
        <taxon>Polyneoptera</taxon>
        <taxon>Dictyoptera</taxon>
        <taxon>Blattodea</taxon>
        <taxon>Blattoidea</taxon>
        <taxon>Termitoidae</taxon>
        <taxon>Kalotermitidae</taxon>
        <taxon>Cryptotermitinae</taxon>
        <taxon>Cryptotermes</taxon>
    </lineage>
</organism>
<keyword evidence="2" id="KW-1185">Reference proteome</keyword>
<name>A0A2J7PB88_9NEOP</name>
<sequence>MDLFDISNYELSAPQCPTYYSLAGNGDVLDIVVHKNIRVSEVIVSDILNSDHLPIKFHIWDHVKIMNLSEPIEKFTDWERLSTNKISLSDINNDLPGLDHLIKHKQRLRKLWQETRDPACKTAVNWVTKSIRRMIRKKALER</sequence>
<reference evidence="1 2" key="1">
    <citation type="submission" date="2017-12" db="EMBL/GenBank/DDBJ databases">
        <title>Hemimetabolous genomes reveal molecular basis of termite eusociality.</title>
        <authorList>
            <person name="Harrison M.C."/>
            <person name="Jongepier E."/>
            <person name="Robertson H.M."/>
            <person name="Arning N."/>
            <person name="Bitard-Feildel T."/>
            <person name="Chao H."/>
            <person name="Childers C.P."/>
            <person name="Dinh H."/>
            <person name="Doddapaneni H."/>
            <person name="Dugan S."/>
            <person name="Gowin J."/>
            <person name="Greiner C."/>
            <person name="Han Y."/>
            <person name="Hu H."/>
            <person name="Hughes D.S.T."/>
            <person name="Huylmans A.-K."/>
            <person name="Kemena C."/>
            <person name="Kremer L.P.M."/>
            <person name="Lee S.L."/>
            <person name="Lopez-Ezquerra A."/>
            <person name="Mallet L."/>
            <person name="Monroy-Kuhn J.M."/>
            <person name="Moser A."/>
            <person name="Murali S.C."/>
            <person name="Muzny D.M."/>
            <person name="Otani S."/>
            <person name="Piulachs M.-D."/>
            <person name="Poelchau M."/>
            <person name="Qu J."/>
            <person name="Schaub F."/>
            <person name="Wada-Katsumata A."/>
            <person name="Worley K.C."/>
            <person name="Xie Q."/>
            <person name="Ylla G."/>
            <person name="Poulsen M."/>
            <person name="Gibbs R.A."/>
            <person name="Schal C."/>
            <person name="Richards S."/>
            <person name="Belles X."/>
            <person name="Korb J."/>
            <person name="Bornberg-Bauer E."/>
        </authorList>
    </citation>
    <scope>NUCLEOTIDE SEQUENCE [LARGE SCALE GENOMIC DNA]</scope>
    <source>
        <tissue evidence="1">Whole body</tissue>
    </source>
</reference>
<dbReference type="InParanoid" id="A0A2J7PB88"/>